<keyword evidence="5" id="KW-0808">Transferase</keyword>
<evidence type="ECO:0000256" key="3">
    <source>
        <dbReference type="ARBA" id="ARBA00022553"/>
    </source>
</evidence>
<dbReference type="PANTHER" id="PTHR43547:SF10">
    <property type="entry name" value="SENSOR HISTIDINE KINASE DCUS"/>
    <property type="match status" value="1"/>
</dbReference>
<dbReference type="Proteomes" id="UP000753802">
    <property type="component" value="Unassembled WGS sequence"/>
</dbReference>
<dbReference type="PROSITE" id="PS50109">
    <property type="entry name" value="HIS_KIN"/>
    <property type="match status" value="1"/>
</dbReference>
<reference evidence="5 6" key="1">
    <citation type="submission" date="2020-01" db="EMBL/GenBank/DDBJ databases">
        <title>Genome analysis.</title>
        <authorList>
            <person name="Wu S."/>
            <person name="Wang G."/>
        </authorList>
    </citation>
    <scope>NUCLEOTIDE SEQUENCE [LARGE SCALE GENOMIC DNA]</scope>
    <source>
        <strain evidence="5 6">SYL130</strain>
    </source>
</reference>
<evidence type="ECO:0000313" key="5">
    <source>
        <dbReference type="EMBL" id="NCI51265.1"/>
    </source>
</evidence>
<dbReference type="CDD" id="cd00082">
    <property type="entry name" value="HisKA"/>
    <property type="match status" value="1"/>
</dbReference>
<name>A0ABW9ZVV5_9BACT</name>
<evidence type="ECO:0000256" key="1">
    <source>
        <dbReference type="ARBA" id="ARBA00000085"/>
    </source>
</evidence>
<sequence length="399" mass="44051">MTIPLTIPDRELERIIRLADLDLDYSGLQDAFKDLTKLAAKVAGTDISLINLVDTFTQWTVSSYGIDLRQMPREDSVCHYTIETKDGFEVPDLSADERFKDKFYVAGKEQLRYYFGLPLQTSDGFNIGALCVLDKAGKEIPPEKVEMLRIIADEIVNRFVALKVIQEMRKELREAGETNRRVAHDIRGPIGGIINLAQVIMSQDKDSKIEDVMEFIRLIQKSGSSLLEMADEILSSGKKTITQETVQNENGITLACLKEKIEKLYVPQALNKQIVFTINISSPAAQKTFPKNKLLQIIGNLVSNAIKFTPNHGTVTVDLGLTENMFNIKVSDTGVGLNKTAIENILSGESASTAGTDSEKGYGFGLALVLHLVKSLGGTISIQSEKGSETVFQVALPRH</sequence>
<dbReference type="InterPro" id="IPR029016">
    <property type="entry name" value="GAF-like_dom_sf"/>
</dbReference>
<comment type="caution">
    <text evidence="5">The sequence shown here is derived from an EMBL/GenBank/DDBJ whole genome shotgun (WGS) entry which is preliminary data.</text>
</comment>
<dbReference type="GO" id="GO:0016301">
    <property type="term" value="F:kinase activity"/>
    <property type="evidence" value="ECO:0007669"/>
    <property type="project" value="UniProtKB-KW"/>
</dbReference>
<feature type="domain" description="Histidine kinase" evidence="4">
    <location>
        <begin position="181"/>
        <end position="399"/>
    </location>
</feature>
<dbReference type="EC" id="2.7.13.3" evidence="2"/>
<dbReference type="SUPFAM" id="SSF55781">
    <property type="entry name" value="GAF domain-like"/>
    <property type="match status" value="1"/>
</dbReference>
<keyword evidence="6" id="KW-1185">Reference proteome</keyword>
<gene>
    <name evidence="5" type="ORF">GWC95_15130</name>
</gene>
<evidence type="ECO:0000313" key="6">
    <source>
        <dbReference type="Proteomes" id="UP000753802"/>
    </source>
</evidence>
<dbReference type="InterPro" id="IPR005467">
    <property type="entry name" value="His_kinase_dom"/>
</dbReference>
<dbReference type="SUPFAM" id="SSF55874">
    <property type="entry name" value="ATPase domain of HSP90 chaperone/DNA topoisomerase II/histidine kinase"/>
    <property type="match status" value="1"/>
</dbReference>
<keyword evidence="3" id="KW-0597">Phosphoprotein</keyword>
<dbReference type="PRINTS" id="PR00344">
    <property type="entry name" value="BCTRLSENSOR"/>
</dbReference>
<dbReference type="Gene3D" id="3.30.565.10">
    <property type="entry name" value="Histidine kinase-like ATPase, C-terminal domain"/>
    <property type="match status" value="1"/>
</dbReference>
<dbReference type="PANTHER" id="PTHR43547">
    <property type="entry name" value="TWO-COMPONENT HISTIDINE KINASE"/>
    <property type="match status" value="1"/>
</dbReference>
<dbReference type="InterPro" id="IPR003661">
    <property type="entry name" value="HisK_dim/P_dom"/>
</dbReference>
<comment type="catalytic activity">
    <reaction evidence="1">
        <text>ATP + protein L-histidine = ADP + protein N-phospho-L-histidine.</text>
        <dbReference type="EC" id="2.7.13.3"/>
    </reaction>
</comment>
<proteinExistence type="predicted"/>
<accession>A0ABW9ZVV5</accession>
<protein>
    <recommendedName>
        <fullName evidence="2">histidine kinase</fullName>
        <ecNumber evidence="2">2.7.13.3</ecNumber>
    </recommendedName>
</protein>
<dbReference type="Pfam" id="PF01590">
    <property type="entry name" value="GAF"/>
    <property type="match status" value="1"/>
</dbReference>
<organism evidence="5 6">
    <name type="scientific">Sediminibacterium roseum</name>
    <dbReference type="NCBI Taxonomy" id="1978412"/>
    <lineage>
        <taxon>Bacteria</taxon>
        <taxon>Pseudomonadati</taxon>
        <taxon>Bacteroidota</taxon>
        <taxon>Chitinophagia</taxon>
        <taxon>Chitinophagales</taxon>
        <taxon>Chitinophagaceae</taxon>
        <taxon>Sediminibacterium</taxon>
    </lineage>
</organism>
<dbReference type="InterPro" id="IPR003018">
    <property type="entry name" value="GAF"/>
</dbReference>
<dbReference type="Gene3D" id="3.30.450.40">
    <property type="match status" value="1"/>
</dbReference>
<keyword evidence="5" id="KW-0418">Kinase</keyword>
<dbReference type="EMBL" id="JAACJS010000015">
    <property type="protein sequence ID" value="NCI51265.1"/>
    <property type="molecule type" value="Genomic_DNA"/>
</dbReference>
<dbReference type="Gene3D" id="1.10.287.130">
    <property type="match status" value="1"/>
</dbReference>
<evidence type="ECO:0000259" key="4">
    <source>
        <dbReference type="PROSITE" id="PS50109"/>
    </source>
</evidence>
<dbReference type="SUPFAM" id="SSF47384">
    <property type="entry name" value="Homodimeric domain of signal transducing histidine kinase"/>
    <property type="match status" value="1"/>
</dbReference>
<dbReference type="Pfam" id="PF02518">
    <property type="entry name" value="HATPase_c"/>
    <property type="match status" value="1"/>
</dbReference>
<dbReference type="InterPro" id="IPR004358">
    <property type="entry name" value="Sig_transdc_His_kin-like_C"/>
</dbReference>
<dbReference type="RefSeq" id="WP_161819552.1">
    <property type="nucleotide sequence ID" value="NZ_JAACJS010000015.1"/>
</dbReference>
<dbReference type="InterPro" id="IPR036097">
    <property type="entry name" value="HisK_dim/P_sf"/>
</dbReference>
<evidence type="ECO:0000256" key="2">
    <source>
        <dbReference type="ARBA" id="ARBA00012438"/>
    </source>
</evidence>
<dbReference type="InterPro" id="IPR003594">
    <property type="entry name" value="HATPase_dom"/>
</dbReference>
<dbReference type="SMART" id="SM00387">
    <property type="entry name" value="HATPase_c"/>
    <property type="match status" value="1"/>
</dbReference>
<dbReference type="InterPro" id="IPR036890">
    <property type="entry name" value="HATPase_C_sf"/>
</dbReference>